<dbReference type="InterPro" id="IPR051099">
    <property type="entry name" value="AGR/TXD"/>
</dbReference>
<comment type="similarity">
    <text evidence="2">Belongs to the AGR family.</text>
</comment>
<dbReference type="InterPro" id="IPR036388">
    <property type="entry name" value="WH-like_DNA-bd_sf"/>
</dbReference>
<dbReference type="FunFam" id="3.40.30.10:FF:000036">
    <property type="entry name" value="anterior gradient protein 2 homolog"/>
    <property type="match status" value="1"/>
</dbReference>
<keyword evidence="1" id="KW-0732">Signal</keyword>
<reference evidence="5 6" key="1">
    <citation type="submission" date="2021-04" db="EMBL/GenBank/DDBJ databases">
        <authorList>
            <person name="De Guttry C."/>
            <person name="Zahm M."/>
            <person name="Klopp C."/>
            <person name="Cabau C."/>
            <person name="Louis A."/>
            <person name="Berthelot C."/>
            <person name="Parey E."/>
            <person name="Roest Crollius H."/>
            <person name="Montfort J."/>
            <person name="Robinson-Rechavi M."/>
            <person name="Bucao C."/>
            <person name="Bouchez O."/>
            <person name="Gislard M."/>
            <person name="Lluch J."/>
            <person name="Milhes M."/>
            <person name="Lampietro C."/>
            <person name="Lopez Roques C."/>
            <person name="Donnadieu C."/>
            <person name="Braasch I."/>
            <person name="Desvignes T."/>
            <person name="Postlethwait J."/>
            <person name="Bobe J."/>
            <person name="Wedekind C."/>
            <person name="Guiguen Y."/>
        </authorList>
    </citation>
    <scope>NUCLEOTIDE SEQUENCE [LARGE SCALE GENOMIC DNA]</scope>
    <source>
        <strain evidence="5">Cs_M1</strain>
        <tissue evidence="5">Blood</tissue>
    </source>
</reference>
<dbReference type="PANTHER" id="PTHR15337:SF11">
    <property type="entry name" value="THIOREDOXIN DOMAIN-CONTAINING PROTEIN"/>
    <property type="match status" value="1"/>
</dbReference>
<evidence type="ECO:0000259" key="4">
    <source>
        <dbReference type="Pfam" id="PF25787"/>
    </source>
</evidence>
<proteinExistence type="inferred from homology"/>
<comment type="caution">
    <text evidence="5">The sequence shown here is derived from an EMBL/GenBank/DDBJ whole genome shotgun (WGS) entry which is preliminary data.</text>
</comment>
<evidence type="ECO:0000256" key="2">
    <source>
        <dbReference type="ARBA" id="ARBA00038124"/>
    </source>
</evidence>
<protein>
    <recommendedName>
        <fullName evidence="4">Sleeping Beauty transposase HTH domain-containing protein</fullName>
    </recommendedName>
</protein>
<feature type="domain" description="Sleeping Beauty transposase HTH" evidence="4">
    <location>
        <begin position="1"/>
        <end position="35"/>
    </location>
</feature>
<gene>
    <name evidence="5" type="ORF">J4Q44_G00200790</name>
</gene>
<keyword evidence="3" id="KW-0812">Transmembrane</keyword>
<feature type="transmembrane region" description="Helical" evidence="3">
    <location>
        <begin position="36"/>
        <end position="60"/>
    </location>
</feature>
<keyword evidence="3" id="KW-0472">Membrane</keyword>
<dbReference type="InterPro" id="IPR036249">
    <property type="entry name" value="Thioredoxin-like_sf"/>
</dbReference>
<dbReference type="GO" id="GO:0005783">
    <property type="term" value="C:endoplasmic reticulum"/>
    <property type="evidence" value="ECO:0007669"/>
    <property type="project" value="TreeGrafter"/>
</dbReference>
<keyword evidence="3" id="KW-1133">Transmembrane helix</keyword>
<evidence type="ECO:0000313" key="5">
    <source>
        <dbReference type="EMBL" id="KAK6310198.1"/>
    </source>
</evidence>
<dbReference type="AlphaFoldDB" id="A0AAN8LDA8"/>
<dbReference type="SUPFAM" id="SSF52833">
    <property type="entry name" value="Thioredoxin-like"/>
    <property type="match status" value="1"/>
</dbReference>
<dbReference type="Gene3D" id="3.40.30.10">
    <property type="entry name" value="Glutaredoxin"/>
    <property type="match status" value="1"/>
</dbReference>
<accession>A0AAN8LDA8</accession>
<evidence type="ECO:0000256" key="1">
    <source>
        <dbReference type="ARBA" id="ARBA00022729"/>
    </source>
</evidence>
<dbReference type="Pfam" id="PF13899">
    <property type="entry name" value="Thioredoxin_7"/>
    <property type="match status" value="1"/>
</dbReference>
<name>A0AAN8LDA8_9TELE</name>
<evidence type="ECO:0000313" key="6">
    <source>
        <dbReference type="Proteomes" id="UP001356427"/>
    </source>
</evidence>
<dbReference type="InterPro" id="IPR057667">
    <property type="entry name" value="HTH_SB"/>
</dbReference>
<organism evidence="5 6">
    <name type="scientific">Coregonus suidteri</name>
    <dbReference type="NCBI Taxonomy" id="861788"/>
    <lineage>
        <taxon>Eukaryota</taxon>
        <taxon>Metazoa</taxon>
        <taxon>Chordata</taxon>
        <taxon>Craniata</taxon>
        <taxon>Vertebrata</taxon>
        <taxon>Euteleostomi</taxon>
        <taxon>Actinopterygii</taxon>
        <taxon>Neopterygii</taxon>
        <taxon>Teleostei</taxon>
        <taxon>Protacanthopterygii</taxon>
        <taxon>Salmoniformes</taxon>
        <taxon>Salmonidae</taxon>
        <taxon>Coregoninae</taxon>
        <taxon>Coregonus</taxon>
    </lineage>
</organism>
<dbReference type="Pfam" id="PF25787">
    <property type="entry name" value="HTH_SB"/>
    <property type="match status" value="1"/>
</dbReference>
<evidence type="ECO:0000256" key="3">
    <source>
        <dbReference type="SAM" id="Phobius"/>
    </source>
</evidence>
<dbReference type="PANTHER" id="PTHR15337">
    <property type="entry name" value="ANTERIOR GRADIENT PROTEIN-RELATED"/>
    <property type="match status" value="1"/>
</dbReference>
<dbReference type="EMBL" id="JAGTTL010000017">
    <property type="protein sequence ID" value="KAK6310198.1"/>
    <property type="molecule type" value="Genomic_DNA"/>
</dbReference>
<dbReference type="Gene3D" id="1.10.10.10">
    <property type="entry name" value="Winged helix-like DNA-binding domain superfamily/Winged helix DNA-binding domain"/>
    <property type="match status" value="1"/>
</dbReference>
<keyword evidence="6" id="KW-1185">Reference proteome</keyword>
<dbReference type="Proteomes" id="UP001356427">
    <property type="component" value="Unassembled WGS sequence"/>
</dbReference>
<sequence>MAKTKELSKDVRDKIVDLHKAVMGYKTIAKQFGEKTLLCACAIELMTTMYCWSLFALLFVTCMEVSLQKKTRQSPQTLSRGWGNYITWVQTYEEALKTMKESKKPLMVIHHMEDCPHSQALKAAFAADKTIQKMAQKDFVMLNLMHETEDTNLAPDGNYVPRIMFVDPSMTVRADLAGKYSNHLYTYKPSDVPYLAENMKKAKLLLHTEL</sequence>